<organism evidence="2">
    <name type="scientific">Shenzhen reo-like virus 3</name>
    <dbReference type="NCBI Taxonomy" id="2789381"/>
    <lineage>
        <taxon>Viruses</taxon>
        <taxon>Riboviria</taxon>
        <taxon>Orthornavirae</taxon>
        <taxon>Duplornaviricota</taxon>
        <taxon>Resentoviricetes</taxon>
        <taxon>Reovirales</taxon>
    </lineage>
</organism>
<accession>A0A7T1GW11</accession>
<dbReference type="Pfam" id="PF22209">
    <property type="entry name" value="CPV_RdRP_N"/>
    <property type="match status" value="1"/>
</dbReference>
<protein>
    <recommendedName>
        <fullName evidence="1">RNA-directed RNA polymerase N-terminal domain-containing protein</fullName>
    </recommendedName>
</protein>
<dbReference type="Gene3D" id="3.90.1850.10">
    <property type="entry name" value="RNA-directed RNA polymerase lambda-3"/>
    <property type="match status" value="1"/>
</dbReference>
<proteinExistence type="predicted"/>
<evidence type="ECO:0000259" key="1">
    <source>
        <dbReference type="Pfam" id="PF22209"/>
    </source>
</evidence>
<reference evidence="2" key="1">
    <citation type="submission" date="2020-07" db="EMBL/GenBank/DDBJ databases">
        <authorList>
            <person name="Guo L."/>
            <person name="Lu X."/>
            <person name="Guo D."/>
        </authorList>
    </citation>
    <scope>NUCLEOTIDE SEQUENCE</scope>
    <source>
        <strain evidence="2">CHNtp</strain>
    </source>
</reference>
<name>A0A7T1GW11_9REOV</name>
<dbReference type="EMBL" id="MT721842">
    <property type="protein sequence ID" value="QPN36925.1"/>
    <property type="molecule type" value="Genomic_RNA"/>
</dbReference>
<feature type="domain" description="RNA-directed RNA polymerase N-terminal" evidence="1">
    <location>
        <begin position="159"/>
        <end position="374"/>
    </location>
</feature>
<dbReference type="Pfam" id="PF22212">
    <property type="entry name" value="CPV_RdRP_pol_dom"/>
    <property type="match status" value="1"/>
</dbReference>
<evidence type="ECO:0000313" key="2">
    <source>
        <dbReference type="EMBL" id="QPN36925.1"/>
    </source>
</evidence>
<dbReference type="InterPro" id="IPR054006">
    <property type="entry name" value="RdRP_N"/>
</dbReference>
<sequence length="1304" mass="149645">MYKKFIPADQLTEKQHILDQISEIDAITSKTLREKNNDKRSRLSAQLNYIDKLYSAATEYNDSEIDTIITKLANGTYAKLVCSQDTLITPDIIKELDRAGYLINLVPTALCTVLRNIPKPSIEFIRLIDRFENPTHEVNLGIDFSDPNYVKVDQNGARYLVNARIRHPNIRPAKEEMHMNNRNANLYFNQMLMQKKANQSRYGSFRRQLMTFLFYAETINSDAYVKGENAKFENLRAAVDTEAFRIIAYLFRKFPNIPFYTKRSGEIAVVQDGWTTCLIPLCYSLMSFIIEDISGNVLPSAVNAILAKRLRCAEISFDQKSLEQKGEVTKLYKYITSNFGKHTRVVHSDTGTSRYVTYDAIPEIQVQDHEISDAVSEAMKHPWLVDAVTNLSKSHPDDKVNFARKIISTMMIHDNPGIYYKTSVALEYKKSIEPTYRTFSRPTEVTQTVSWNDHTLPYTREPARDSFWYQLETRYHGDLDKYFLPVFPDIPFEKDYVQFLTSKSQGKKADDLGIFAHKAVTPQYEKIQSLSQKRLIHFLLTKHKMMDEMYLYGANSEVSSSGIREQVDRRMRVIEIIGNAPQLASLIILKAFDEIKINRKEIKVGEKSGNILGMSNRLIAGGHPDQLFYFFDVAGMDASTQIDLAVFTAGSIAKWMRPYAKSDSYFGYHQKICDVHNMLNGTVDKVTLSSYEQALLIMSATATGRQFIYSDPVFGSKININPTFFPSGRADTSAQHSLVLTYVDDIVRDFKSNHDLLIEPENFGDDAVKIIRSKHGAVTQAQLYRLIDQYTDVLKVFGYQIEHEASRFYSDFLQLMTLTSVTMPKTARISLICDEHNDTSSRGVTDQFMIVRNLVGEKAARCHLPPNCTVYLRAMWQVMRFMPSAIPPTTIKRVDECIKWPYFIFPFTTQFFPPFNIPSPPLKVDTRIVPRSSWLSIIGDSKLVWLWNQIVTHQDLRELDSQVSFGTKVGSLDPGVRFAEKLAKYDLLLPFLLAKFSPDSQRVRTNLSEYDGIIQEFANEISYYYYSQRYTDSQDAAERIRKATGVELPNSITYHGQPMAKVRDLIETLAAEVERRDVIDYRLMNFLKTRANPNRLHASVKRELSRCAIYLIKGEPIVRDTLYFTHPKIPMVPGFVELSDYNKFNMLAGSPMSETSKLSALASSLTYRTNKSQIDLIIKLGLQIKHQGNVGLLSDYFLTLNLPPRDIDTLRQALMEEAPLSVFEYYNTGFQHQHYPSISSSVERFSNYVILTGLRSRAHEALKLVARDYYMSTAHEHEFRVLTPKPTLFHKMQYSSQRVAQMIR</sequence>